<dbReference type="AlphaFoldDB" id="A0A0E9S948"/>
<evidence type="ECO:0000313" key="1">
    <source>
        <dbReference type="EMBL" id="JAH37929.1"/>
    </source>
</evidence>
<protein>
    <submittedName>
        <fullName evidence="1">Uncharacterized protein</fullName>
    </submittedName>
</protein>
<name>A0A0E9S948_ANGAN</name>
<proteinExistence type="predicted"/>
<reference evidence="1" key="2">
    <citation type="journal article" date="2015" name="Fish Shellfish Immunol.">
        <title>Early steps in the European eel (Anguilla anguilla)-Vibrio vulnificus interaction in the gills: Role of the RtxA13 toxin.</title>
        <authorList>
            <person name="Callol A."/>
            <person name="Pajuelo D."/>
            <person name="Ebbesson L."/>
            <person name="Teles M."/>
            <person name="MacKenzie S."/>
            <person name="Amaro C."/>
        </authorList>
    </citation>
    <scope>NUCLEOTIDE SEQUENCE</scope>
</reference>
<dbReference type="EMBL" id="GBXM01070648">
    <property type="protein sequence ID" value="JAH37929.1"/>
    <property type="molecule type" value="Transcribed_RNA"/>
</dbReference>
<sequence length="22" mass="2448">MQAHILSVSPPGIRVVKQFNIL</sequence>
<organism evidence="1">
    <name type="scientific">Anguilla anguilla</name>
    <name type="common">European freshwater eel</name>
    <name type="synonym">Muraena anguilla</name>
    <dbReference type="NCBI Taxonomy" id="7936"/>
    <lineage>
        <taxon>Eukaryota</taxon>
        <taxon>Metazoa</taxon>
        <taxon>Chordata</taxon>
        <taxon>Craniata</taxon>
        <taxon>Vertebrata</taxon>
        <taxon>Euteleostomi</taxon>
        <taxon>Actinopterygii</taxon>
        <taxon>Neopterygii</taxon>
        <taxon>Teleostei</taxon>
        <taxon>Anguilliformes</taxon>
        <taxon>Anguillidae</taxon>
        <taxon>Anguilla</taxon>
    </lineage>
</organism>
<accession>A0A0E9S948</accession>
<reference evidence="1" key="1">
    <citation type="submission" date="2014-11" db="EMBL/GenBank/DDBJ databases">
        <authorList>
            <person name="Amaro Gonzalez C."/>
        </authorList>
    </citation>
    <scope>NUCLEOTIDE SEQUENCE</scope>
</reference>